<dbReference type="AlphaFoldDB" id="A0AAD6LF14"/>
<evidence type="ECO:0000313" key="2">
    <source>
        <dbReference type="EMBL" id="KAJ6959189.1"/>
    </source>
</evidence>
<gene>
    <name evidence="2" type="ORF">NC653_037482</name>
</gene>
<proteinExistence type="predicted"/>
<evidence type="ECO:0000256" key="1">
    <source>
        <dbReference type="SAM" id="MobiDB-lite"/>
    </source>
</evidence>
<sequence>MPRRGSILASRSNKTTSSRSNGPSSGPNSQASISHQPFHHELHDCYNPTRQDYGRRDDYQSYDGFRFQDLLQTQEGFPQYHPYTFRGYNVDGGYYDWRGNDVRGDERVEEDGGEQYERVDGDNDEDEGDDVNARGLGFGSLESPPSIWSLGTLTGLSEILRQGTGCVKGSNKMQKCMQKLGIKGLPARQRLEAKWRETTGYCSRKTSLLSVPGGARDGYCCYGWQAHGKKRGVRAGAYGGYGCHGLGKMVWVYMGCWFEYKQGLLREKGSLCAEGKSWLRKGEERWEASQPFAQSVHLELPNLAAQGCELPEVATLSHSTEPFLTFPTRPDHSPG</sequence>
<feature type="region of interest" description="Disordered" evidence="1">
    <location>
        <begin position="106"/>
        <end position="128"/>
    </location>
</feature>
<protein>
    <submittedName>
        <fullName evidence="2">Uncharacterized protein</fullName>
    </submittedName>
</protein>
<organism evidence="2 3">
    <name type="scientific">Populus alba x Populus x berolinensis</name>
    <dbReference type="NCBI Taxonomy" id="444605"/>
    <lineage>
        <taxon>Eukaryota</taxon>
        <taxon>Viridiplantae</taxon>
        <taxon>Streptophyta</taxon>
        <taxon>Embryophyta</taxon>
        <taxon>Tracheophyta</taxon>
        <taxon>Spermatophyta</taxon>
        <taxon>Magnoliopsida</taxon>
        <taxon>eudicotyledons</taxon>
        <taxon>Gunneridae</taxon>
        <taxon>Pentapetalae</taxon>
        <taxon>rosids</taxon>
        <taxon>fabids</taxon>
        <taxon>Malpighiales</taxon>
        <taxon>Salicaceae</taxon>
        <taxon>Saliceae</taxon>
        <taxon>Populus</taxon>
    </lineage>
</organism>
<feature type="region of interest" description="Disordered" evidence="1">
    <location>
        <begin position="1"/>
        <end position="36"/>
    </location>
</feature>
<evidence type="ECO:0000313" key="3">
    <source>
        <dbReference type="Proteomes" id="UP001164929"/>
    </source>
</evidence>
<feature type="compositionally biased region" description="Low complexity" evidence="1">
    <location>
        <begin position="10"/>
        <end position="29"/>
    </location>
</feature>
<dbReference type="EMBL" id="JAQIZT010000017">
    <property type="protein sequence ID" value="KAJ6959189.1"/>
    <property type="molecule type" value="Genomic_DNA"/>
</dbReference>
<comment type="caution">
    <text evidence="2">The sequence shown here is derived from an EMBL/GenBank/DDBJ whole genome shotgun (WGS) entry which is preliminary data.</text>
</comment>
<accession>A0AAD6LF14</accession>
<dbReference type="Proteomes" id="UP001164929">
    <property type="component" value="Chromosome 17"/>
</dbReference>
<name>A0AAD6LF14_9ROSI</name>
<reference evidence="2" key="1">
    <citation type="journal article" date="2023" name="Mol. Ecol. Resour.">
        <title>Chromosome-level genome assembly of a triploid poplar Populus alba 'Berolinensis'.</title>
        <authorList>
            <person name="Chen S."/>
            <person name="Yu Y."/>
            <person name="Wang X."/>
            <person name="Wang S."/>
            <person name="Zhang T."/>
            <person name="Zhou Y."/>
            <person name="He R."/>
            <person name="Meng N."/>
            <person name="Wang Y."/>
            <person name="Liu W."/>
            <person name="Liu Z."/>
            <person name="Liu J."/>
            <person name="Guo Q."/>
            <person name="Huang H."/>
            <person name="Sederoff R.R."/>
            <person name="Wang G."/>
            <person name="Qu G."/>
            <person name="Chen S."/>
        </authorList>
    </citation>
    <scope>NUCLEOTIDE SEQUENCE</scope>
    <source>
        <strain evidence="2">SC-2020</strain>
    </source>
</reference>
<keyword evidence="3" id="KW-1185">Reference proteome</keyword>